<evidence type="ECO:0000313" key="2">
    <source>
        <dbReference type="Proteomes" id="UP000070089"/>
    </source>
</evidence>
<gene>
    <name evidence="1" type="ORF">QR46_0748</name>
</gene>
<dbReference type="VEuPathDB" id="GiardiaDB:QR46_0748"/>
<dbReference type="Proteomes" id="UP000070089">
    <property type="component" value="Unassembled WGS sequence"/>
</dbReference>
<dbReference type="OrthoDB" id="10253199at2759"/>
<protein>
    <submittedName>
        <fullName evidence="1">Uncharacterized protein</fullName>
    </submittedName>
</protein>
<evidence type="ECO:0000313" key="1">
    <source>
        <dbReference type="EMBL" id="KWX15209.1"/>
    </source>
</evidence>
<comment type="caution">
    <text evidence="1">The sequence shown here is derived from an EMBL/GenBank/DDBJ whole genome shotgun (WGS) entry which is preliminary data.</text>
</comment>
<reference evidence="1 2" key="1">
    <citation type="journal article" date="2015" name="Mol. Biochem. Parasitol.">
        <title>Identification of polymorphic genes for use in assemblage B genotyping assays through comparative genomics of multiple assemblage B Giardia duodenalis isolates.</title>
        <authorList>
            <person name="Wielinga C."/>
            <person name="Thompson R.C."/>
            <person name="Monis P."/>
            <person name="Ryan U."/>
        </authorList>
    </citation>
    <scope>NUCLEOTIDE SEQUENCE [LARGE SCALE GENOMIC DNA]</scope>
    <source>
        <strain evidence="1 2">BAH15c1</strain>
    </source>
</reference>
<dbReference type="AlphaFoldDB" id="A0A132NYQ2"/>
<sequence>MFPHFQHICLRWRLICPKTVKELAGNRASRDIFFWPKLMPQRPKISGYTRIIPIPETARSCFFDVKHAALHEIRKESTSQLTIPFIAQGVTRPSSASTVSYLGGRKGRAAREARATDIGDGRSLLSCQAIVGADETDDWLYEDILDWYMELLCRGEDIYIIAFSGTDMGYLPNPLPEPISFFFCSKSSLEQCFLARLLHKLKTRSLDTIFTISCQVLGYRENSVICLMPQQYITPEALLTVYCSLLVDVGRTMPTISTLNITVSDSSESFIVTSTLKIAIVPSVGGASKSTSISVLEEAIPGRGQFPRATSDIGHKQLVETTSINHLSPPVSTEKVTIGHSSGSTLAQRIKEGKCSRAERLGDIQVLGCHGVKPEKSAVEIPSSTLYPSANSEDIMTYISAAFMALHNREMPLLRCPFLLDLKGTFTGRVCTCVIGFVFQSAGRDRWTRRILGTVNKASLVARNNNWAGPTTSQKTVVIDADELEMIKRTAERAHLLEAELSSLKRESKQFISASTLDMSVLRTRAEALASQEAILKAERAYLAQKSKLLINQMDVYRELEQNTINHCVCGTGCASLTQCTCGCSKQRACSSKAY</sequence>
<accession>A0A132NYQ2</accession>
<organism evidence="1 2">
    <name type="scientific">Giardia duodenalis assemblage B</name>
    <dbReference type="NCBI Taxonomy" id="1394984"/>
    <lineage>
        <taxon>Eukaryota</taxon>
        <taxon>Metamonada</taxon>
        <taxon>Diplomonadida</taxon>
        <taxon>Hexamitidae</taxon>
        <taxon>Giardiinae</taxon>
        <taxon>Giardia</taxon>
    </lineage>
</organism>
<proteinExistence type="predicted"/>
<name>A0A132NYQ2_GIAIN</name>
<dbReference type="EMBL" id="JXTI01000012">
    <property type="protein sequence ID" value="KWX15209.1"/>
    <property type="molecule type" value="Genomic_DNA"/>
</dbReference>